<protein>
    <submittedName>
        <fullName evidence="1">Uncharacterized protein</fullName>
    </submittedName>
</protein>
<reference evidence="1 2" key="1">
    <citation type="submission" date="2017-08" db="EMBL/GenBank/DDBJ databases">
        <title>Mesorhizobium wenxinae sp. nov., a novel rhizobial species isolated from root nodules of chickpea (Cicer arietinum L.).</title>
        <authorList>
            <person name="Zhang J."/>
        </authorList>
    </citation>
    <scope>NUCLEOTIDE SEQUENCE [LARGE SCALE GENOMIC DNA]</scope>
    <source>
        <strain evidence="1 2">SDW018</strain>
    </source>
</reference>
<comment type="caution">
    <text evidence="1">The sequence shown here is derived from an EMBL/GenBank/DDBJ whole genome shotgun (WGS) entry which is preliminary data.</text>
</comment>
<evidence type="ECO:0000313" key="2">
    <source>
        <dbReference type="Proteomes" id="UP000216442"/>
    </source>
</evidence>
<dbReference type="AlphaFoldDB" id="A0A271LLR0"/>
<name>A0A271LLR0_9HYPH</name>
<gene>
    <name evidence="1" type="ORF">CIT26_14115</name>
</gene>
<accession>A0A271LLR0</accession>
<sequence length="74" mass="8477">MSWMSGCLRLRTLADVALNFRKWRNVLVLADEPSGNFPPNRDVERSIAVQSEPMRRPARARHVQTFAVLLQSGR</sequence>
<evidence type="ECO:0000313" key="1">
    <source>
        <dbReference type="EMBL" id="PAQ09043.1"/>
    </source>
</evidence>
<keyword evidence="2" id="KW-1185">Reference proteome</keyword>
<dbReference type="Proteomes" id="UP000216442">
    <property type="component" value="Unassembled WGS sequence"/>
</dbReference>
<proteinExistence type="predicted"/>
<dbReference type="EMBL" id="NPKJ01000043">
    <property type="protein sequence ID" value="PAQ09043.1"/>
    <property type="molecule type" value="Genomic_DNA"/>
</dbReference>
<organism evidence="1 2">
    <name type="scientific">Mesorhizobium temperatum</name>
    <dbReference type="NCBI Taxonomy" id="241416"/>
    <lineage>
        <taxon>Bacteria</taxon>
        <taxon>Pseudomonadati</taxon>
        <taxon>Pseudomonadota</taxon>
        <taxon>Alphaproteobacteria</taxon>
        <taxon>Hyphomicrobiales</taxon>
        <taxon>Phyllobacteriaceae</taxon>
        <taxon>Mesorhizobium</taxon>
    </lineage>
</organism>